<name>A0AA39WRJ4_9PEZI</name>
<evidence type="ECO:0000313" key="2">
    <source>
        <dbReference type="Proteomes" id="UP001175000"/>
    </source>
</evidence>
<dbReference type="AlphaFoldDB" id="A0AA39WRJ4"/>
<evidence type="ECO:0000313" key="1">
    <source>
        <dbReference type="EMBL" id="KAK0620221.1"/>
    </source>
</evidence>
<keyword evidence="2" id="KW-1185">Reference proteome</keyword>
<dbReference type="EMBL" id="JAULSU010000004">
    <property type="protein sequence ID" value="KAK0620221.1"/>
    <property type="molecule type" value="Genomic_DNA"/>
</dbReference>
<sequence>MDTIRLALEKSMFHVEERCAPLEYENAMFKKHFLDLIPEQKRQEMLRDIDQREQDSETYRVEKETEFAARFARLVAAKKTEEEVESVVGDKMEG</sequence>
<protein>
    <submittedName>
        <fullName evidence="1">Uncharacterized protein</fullName>
    </submittedName>
</protein>
<comment type="caution">
    <text evidence="1">The sequence shown here is derived from an EMBL/GenBank/DDBJ whole genome shotgun (WGS) entry which is preliminary data.</text>
</comment>
<gene>
    <name evidence="1" type="ORF">B0T14DRAFT_566989</name>
</gene>
<reference evidence="1" key="1">
    <citation type="submission" date="2023-06" db="EMBL/GenBank/DDBJ databases">
        <title>Genome-scale phylogeny and comparative genomics of the fungal order Sordariales.</title>
        <authorList>
            <consortium name="Lawrence Berkeley National Laboratory"/>
            <person name="Hensen N."/>
            <person name="Bonometti L."/>
            <person name="Westerberg I."/>
            <person name="Brannstrom I.O."/>
            <person name="Guillou S."/>
            <person name="Cros-Aarteil S."/>
            <person name="Calhoun S."/>
            <person name="Haridas S."/>
            <person name="Kuo A."/>
            <person name="Mondo S."/>
            <person name="Pangilinan J."/>
            <person name="Riley R."/>
            <person name="Labutti K."/>
            <person name="Andreopoulos B."/>
            <person name="Lipzen A."/>
            <person name="Chen C."/>
            <person name="Yanf M."/>
            <person name="Daum C."/>
            <person name="Ng V."/>
            <person name="Clum A."/>
            <person name="Steindorff A."/>
            <person name="Ohm R."/>
            <person name="Martin F."/>
            <person name="Silar P."/>
            <person name="Natvig D."/>
            <person name="Lalanne C."/>
            <person name="Gautier V."/>
            <person name="Ament-Velasquez S.L."/>
            <person name="Kruys A."/>
            <person name="Hutchinson M.I."/>
            <person name="Powell A.J."/>
            <person name="Barry K."/>
            <person name="Miller A.N."/>
            <person name="Grigoriev I.V."/>
            <person name="Debuchy R."/>
            <person name="Gladieux P."/>
            <person name="Thoren M.H."/>
            <person name="Johannesson H."/>
        </authorList>
    </citation>
    <scope>NUCLEOTIDE SEQUENCE</scope>
    <source>
        <strain evidence="1">CBS 606.72</strain>
    </source>
</reference>
<dbReference type="Proteomes" id="UP001175000">
    <property type="component" value="Unassembled WGS sequence"/>
</dbReference>
<organism evidence="1 2">
    <name type="scientific">Immersiella caudata</name>
    <dbReference type="NCBI Taxonomy" id="314043"/>
    <lineage>
        <taxon>Eukaryota</taxon>
        <taxon>Fungi</taxon>
        <taxon>Dikarya</taxon>
        <taxon>Ascomycota</taxon>
        <taxon>Pezizomycotina</taxon>
        <taxon>Sordariomycetes</taxon>
        <taxon>Sordariomycetidae</taxon>
        <taxon>Sordariales</taxon>
        <taxon>Lasiosphaeriaceae</taxon>
        <taxon>Immersiella</taxon>
    </lineage>
</organism>
<proteinExistence type="predicted"/>
<accession>A0AA39WRJ4</accession>